<dbReference type="PROSITE" id="PS00903">
    <property type="entry name" value="CYT_DCMP_DEAMINASES_1"/>
    <property type="match status" value="1"/>
</dbReference>
<dbReference type="RefSeq" id="WP_078672092.1">
    <property type="nucleotide sequence ID" value="NZ_FUWZ01000005.1"/>
</dbReference>
<dbReference type="Proteomes" id="UP000190367">
    <property type="component" value="Unassembled WGS sequence"/>
</dbReference>
<dbReference type="PROSITE" id="PS51747">
    <property type="entry name" value="CYT_DCMP_DEAMINASES_2"/>
    <property type="match status" value="1"/>
</dbReference>
<dbReference type="OrthoDB" id="9795347at2"/>
<keyword evidence="3" id="KW-0378">Hydrolase</keyword>
<gene>
    <name evidence="6" type="ORF">SAMN04488128_105288</name>
</gene>
<evidence type="ECO:0000256" key="4">
    <source>
        <dbReference type="ARBA" id="ARBA00022833"/>
    </source>
</evidence>
<comment type="similarity">
    <text evidence="1">Belongs to the cytidine and deoxycytidylate deaminase family.</text>
</comment>
<evidence type="ECO:0000256" key="2">
    <source>
        <dbReference type="ARBA" id="ARBA00022723"/>
    </source>
</evidence>
<dbReference type="GO" id="GO:0072527">
    <property type="term" value="P:pyrimidine-containing compound metabolic process"/>
    <property type="evidence" value="ECO:0007669"/>
    <property type="project" value="UniProtKB-ARBA"/>
</dbReference>
<dbReference type="InterPro" id="IPR002125">
    <property type="entry name" value="CMP_dCMP_dom"/>
</dbReference>
<dbReference type="PANTHER" id="PTHR11644">
    <property type="entry name" value="CYTIDINE DEAMINASE"/>
    <property type="match status" value="1"/>
</dbReference>
<dbReference type="SUPFAM" id="SSF53927">
    <property type="entry name" value="Cytidine deaminase-like"/>
    <property type="match status" value="1"/>
</dbReference>
<evidence type="ECO:0000259" key="5">
    <source>
        <dbReference type="PROSITE" id="PS51747"/>
    </source>
</evidence>
<dbReference type="GO" id="GO:0042802">
    <property type="term" value="F:identical protein binding"/>
    <property type="evidence" value="ECO:0007669"/>
    <property type="project" value="UniProtKB-ARBA"/>
</dbReference>
<dbReference type="STRING" id="634771.SAMN04488128_105288"/>
<feature type="domain" description="CMP/dCMP-type deaminase" evidence="5">
    <location>
        <begin position="21"/>
        <end position="158"/>
    </location>
</feature>
<dbReference type="InterPro" id="IPR016192">
    <property type="entry name" value="APOBEC/CMP_deaminase_Zn-bd"/>
</dbReference>
<name>A0A1T4TKU8_9BACT</name>
<keyword evidence="2" id="KW-0479">Metal-binding</keyword>
<organism evidence="6 7">
    <name type="scientific">Chitinophaga eiseniae</name>
    <dbReference type="NCBI Taxonomy" id="634771"/>
    <lineage>
        <taxon>Bacteria</taxon>
        <taxon>Pseudomonadati</taxon>
        <taxon>Bacteroidota</taxon>
        <taxon>Chitinophagia</taxon>
        <taxon>Chitinophagales</taxon>
        <taxon>Chitinophagaceae</taxon>
        <taxon>Chitinophaga</taxon>
    </lineage>
</organism>
<proteinExistence type="inferred from homology"/>
<protein>
    <submittedName>
        <fullName evidence="6">Cytidine deaminase</fullName>
    </submittedName>
</protein>
<sequence length="163" mass="17765">MEKQLQQFEFLVYNDITGLDERDAWLLKEARAVTRHAYAPYSHFQVGAMIRLANGEIVAGTNQENASFPAGLCAERVALSAASSAYPDVPIDTIAVSFNNLRGDSDHPISPCGVCRQTLAEYELRQESPIRLVLGGLSGKIYVISKATDLLPLGFSASDMSDK</sequence>
<evidence type="ECO:0000256" key="1">
    <source>
        <dbReference type="ARBA" id="ARBA00006576"/>
    </source>
</evidence>
<dbReference type="EMBL" id="FUWZ01000005">
    <property type="protein sequence ID" value="SKA40869.1"/>
    <property type="molecule type" value="Genomic_DNA"/>
</dbReference>
<accession>A0A1T4TKU8</accession>
<keyword evidence="4" id="KW-0862">Zinc</keyword>
<keyword evidence="7" id="KW-1185">Reference proteome</keyword>
<reference evidence="7" key="1">
    <citation type="submission" date="2017-02" db="EMBL/GenBank/DDBJ databases">
        <authorList>
            <person name="Varghese N."/>
            <person name="Submissions S."/>
        </authorList>
    </citation>
    <scope>NUCLEOTIDE SEQUENCE [LARGE SCALE GENOMIC DNA]</scope>
    <source>
        <strain evidence="7">DSM 22224</strain>
    </source>
</reference>
<dbReference type="AlphaFoldDB" id="A0A1T4TKU8"/>
<dbReference type="CDD" id="cd01283">
    <property type="entry name" value="cytidine_deaminase"/>
    <property type="match status" value="1"/>
</dbReference>
<dbReference type="InterPro" id="IPR016193">
    <property type="entry name" value="Cytidine_deaminase-like"/>
</dbReference>
<dbReference type="Gene3D" id="3.40.140.10">
    <property type="entry name" value="Cytidine Deaminase, domain 2"/>
    <property type="match status" value="1"/>
</dbReference>
<dbReference type="GO" id="GO:0008270">
    <property type="term" value="F:zinc ion binding"/>
    <property type="evidence" value="ECO:0007669"/>
    <property type="project" value="InterPro"/>
</dbReference>
<evidence type="ECO:0000256" key="3">
    <source>
        <dbReference type="ARBA" id="ARBA00022801"/>
    </source>
</evidence>
<dbReference type="NCBIfam" id="NF004064">
    <property type="entry name" value="PRK05578.1"/>
    <property type="match status" value="1"/>
</dbReference>
<dbReference type="GO" id="GO:0004126">
    <property type="term" value="F:cytidine deaminase activity"/>
    <property type="evidence" value="ECO:0007669"/>
    <property type="project" value="TreeGrafter"/>
</dbReference>
<dbReference type="InterPro" id="IPR050202">
    <property type="entry name" value="Cyt/Deoxycyt_deaminase"/>
</dbReference>
<evidence type="ECO:0000313" key="7">
    <source>
        <dbReference type="Proteomes" id="UP000190367"/>
    </source>
</evidence>
<dbReference type="PANTHER" id="PTHR11644:SF2">
    <property type="entry name" value="CYTIDINE DEAMINASE"/>
    <property type="match status" value="1"/>
</dbReference>
<evidence type="ECO:0000313" key="6">
    <source>
        <dbReference type="EMBL" id="SKA40869.1"/>
    </source>
</evidence>
<dbReference type="Pfam" id="PF00383">
    <property type="entry name" value="dCMP_cyt_deam_1"/>
    <property type="match status" value="1"/>
</dbReference>
<dbReference type="GO" id="GO:0005829">
    <property type="term" value="C:cytosol"/>
    <property type="evidence" value="ECO:0007669"/>
    <property type="project" value="TreeGrafter"/>
</dbReference>
<dbReference type="GO" id="GO:0055086">
    <property type="term" value="P:nucleobase-containing small molecule metabolic process"/>
    <property type="evidence" value="ECO:0007669"/>
    <property type="project" value="UniProtKB-ARBA"/>
</dbReference>